<dbReference type="EMBL" id="AEQN01000005">
    <property type="protein sequence ID" value="EFV02772.1"/>
    <property type="molecule type" value="Genomic_DNA"/>
</dbReference>
<dbReference type="PANTHER" id="PTHR47505">
    <property type="entry name" value="DNA UTILIZATION PROTEIN YHGH"/>
    <property type="match status" value="1"/>
</dbReference>
<dbReference type="RefSeq" id="WP_006597664.1">
    <property type="nucleotide sequence ID" value="NZ_GL622359.1"/>
</dbReference>
<dbReference type="OrthoDB" id="9779910at2"/>
<evidence type="ECO:0000313" key="5">
    <source>
        <dbReference type="Proteomes" id="UP000004754"/>
    </source>
</evidence>
<evidence type="ECO:0000313" key="4">
    <source>
        <dbReference type="EMBL" id="EFV02772.1"/>
    </source>
</evidence>
<feature type="domain" description="Double zinc ribbon" evidence="3">
    <location>
        <begin position="14"/>
        <end position="71"/>
    </location>
</feature>
<keyword evidence="5" id="KW-1185">Reference proteome</keyword>
<accession>E6ME13</accession>
<dbReference type="eggNOG" id="COG1040">
    <property type="taxonomic scope" value="Bacteria"/>
</dbReference>
<evidence type="ECO:0000256" key="1">
    <source>
        <dbReference type="ARBA" id="ARBA00008007"/>
    </source>
</evidence>
<evidence type="ECO:0000259" key="3">
    <source>
        <dbReference type="Pfam" id="PF18912"/>
    </source>
</evidence>
<evidence type="ECO:0000259" key="2">
    <source>
        <dbReference type="Pfam" id="PF00156"/>
    </source>
</evidence>
<dbReference type="Gene3D" id="3.40.50.2020">
    <property type="match status" value="1"/>
</dbReference>
<name>E6ME13_9FIRM</name>
<dbReference type="InterPro" id="IPR051910">
    <property type="entry name" value="ComF/GntX_DNA_util-trans"/>
</dbReference>
<feature type="domain" description="Phosphoribosyltransferase" evidence="2">
    <location>
        <begin position="203"/>
        <end position="239"/>
    </location>
</feature>
<dbReference type="CDD" id="cd06223">
    <property type="entry name" value="PRTases_typeI"/>
    <property type="match status" value="1"/>
</dbReference>
<dbReference type="STRING" id="887929.HMP0721_0246"/>
<dbReference type="Proteomes" id="UP000004754">
    <property type="component" value="Unassembled WGS sequence"/>
</dbReference>
<dbReference type="HOGENOM" id="CLU_054549_1_1_9"/>
<gene>
    <name evidence="4" type="ORF">HMP0721_0246</name>
</gene>
<dbReference type="PANTHER" id="PTHR47505:SF1">
    <property type="entry name" value="DNA UTILIZATION PROTEIN YHGH"/>
    <property type="match status" value="1"/>
</dbReference>
<organism evidence="4 5">
    <name type="scientific">Pseudoramibacter alactolyticus ATCC 23263</name>
    <dbReference type="NCBI Taxonomy" id="887929"/>
    <lineage>
        <taxon>Bacteria</taxon>
        <taxon>Bacillati</taxon>
        <taxon>Bacillota</taxon>
        <taxon>Clostridia</taxon>
        <taxon>Eubacteriales</taxon>
        <taxon>Eubacteriaceae</taxon>
        <taxon>Pseudoramibacter</taxon>
    </lineage>
</organism>
<reference evidence="4 5" key="1">
    <citation type="submission" date="2010-12" db="EMBL/GenBank/DDBJ databases">
        <authorList>
            <person name="Muzny D."/>
            <person name="Qin X."/>
            <person name="Deng J."/>
            <person name="Jiang H."/>
            <person name="Liu Y."/>
            <person name="Qu J."/>
            <person name="Song X.-Z."/>
            <person name="Zhang L."/>
            <person name="Thornton R."/>
            <person name="Coyle M."/>
            <person name="Francisco L."/>
            <person name="Jackson L."/>
            <person name="Javaid M."/>
            <person name="Korchina V."/>
            <person name="Kovar C."/>
            <person name="Mata R."/>
            <person name="Mathew T."/>
            <person name="Ngo R."/>
            <person name="Nguyen L."/>
            <person name="Nguyen N."/>
            <person name="Okwuonu G."/>
            <person name="Ongeri F."/>
            <person name="Pham C."/>
            <person name="Simmons D."/>
            <person name="Wilczek-Boney K."/>
            <person name="Hale W."/>
            <person name="Jakkamsetti A."/>
            <person name="Pham P."/>
            <person name="Ruth R."/>
            <person name="San Lucas F."/>
            <person name="Warren J."/>
            <person name="Zhang J."/>
            <person name="Zhao Z."/>
            <person name="Zhou C."/>
            <person name="Zhu D."/>
            <person name="Lee S."/>
            <person name="Bess C."/>
            <person name="Blankenburg K."/>
            <person name="Forbes L."/>
            <person name="Fu Q."/>
            <person name="Gubbala S."/>
            <person name="Hirani K."/>
            <person name="Jayaseelan J.C."/>
            <person name="Lara F."/>
            <person name="Munidasa M."/>
            <person name="Palculict T."/>
            <person name="Patil S."/>
            <person name="Pu L.-L."/>
            <person name="Saada N."/>
            <person name="Tang L."/>
            <person name="Weissenberger G."/>
            <person name="Zhu Y."/>
            <person name="Hemphill L."/>
            <person name="Shang Y."/>
            <person name="Youmans B."/>
            <person name="Ayvaz T."/>
            <person name="Ross M."/>
            <person name="Santibanez J."/>
            <person name="Aqrawi P."/>
            <person name="Gross S."/>
            <person name="Joshi V."/>
            <person name="Fowler G."/>
            <person name="Nazareth L."/>
            <person name="Reid J."/>
            <person name="Worley K."/>
            <person name="Petrosino J."/>
            <person name="Highlander S."/>
            <person name="Gibbs R."/>
        </authorList>
    </citation>
    <scope>NUCLEOTIDE SEQUENCE [LARGE SCALE GENOMIC DNA]</scope>
    <source>
        <strain evidence="4 5">ATCC 23263</strain>
    </source>
</reference>
<comment type="similarity">
    <text evidence="1">Belongs to the ComF/GntX family.</text>
</comment>
<dbReference type="AlphaFoldDB" id="E6ME13"/>
<dbReference type="SUPFAM" id="SSF53271">
    <property type="entry name" value="PRTase-like"/>
    <property type="match status" value="1"/>
</dbReference>
<dbReference type="Pfam" id="PF18912">
    <property type="entry name" value="DZR_2"/>
    <property type="match status" value="1"/>
</dbReference>
<protein>
    <submittedName>
        <fullName evidence="4">ComF family protein</fullName>
    </submittedName>
</protein>
<dbReference type="Pfam" id="PF00156">
    <property type="entry name" value="Pribosyltran"/>
    <property type="match status" value="1"/>
</dbReference>
<comment type="caution">
    <text evidence="4">The sequence shown here is derived from an EMBL/GenBank/DDBJ whole genome shotgun (WGS) entry which is preliminary data.</text>
</comment>
<dbReference type="InterPro" id="IPR044005">
    <property type="entry name" value="DZR_2"/>
</dbReference>
<proteinExistence type="inferred from homology"/>
<dbReference type="InterPro" id="IPR000836">
    <property type="entry name" value="PRTase_dom"/>
</dbReference>
<dbReference type="InterPro" id="IPR029057">
    <property type="entry name" value="PRTase-like"/>
</dbReference>
<sequence>MKTVKAMARWLSRLVFSDNDSCPICGRVLFDERRFLCSRCEEDLHRATGRVCKGCGRVLVDDVAVLCPECRREMSPVFDGGFTWLVYGQSASRLMYSFKFDGRRQLALWAGREMGKAAAACEWLRAVDALVPVPLHANRLASRGYNQSALLAEGVAASLGEAGIFLPVWKHGLQRSVDTPHQLGTERAFRLQNVAGAFRVNPDQRIAGKRLVLVDDVMTTGATLRACASALKASGAAAVYVLTCAATT</sequence>